<sequence>MLQTSRIWPVVASGLKTGQTITTTKFSADMRNEVGFALPSSIFMKSTTHDSDSRSHQTKSRCPNRALALVCLTV</sequence>
<proteinExistence type="predicted"/>
<dbReference type="AlphaFoldDB" id="K1QA10"/>
<gene>
    <name evidence="1" type="ORF">CGI_10021705</name>
</gene>
<name>K1QA10_MAGGI</name>
<evidence type="ECO:0000313" key="1">
    <source>
        <dbReference type="EMBL" id="EKC30798.1"/>
    </source>
</evidence>
<organism evidence="1">
    <name type="scientific">Magallana gigas</name>
    <name type="common">Pacific oyster</name>
    <name type="synonym">Crassostrea gigas</name>
    <dbReference type="NCBI Taxonomy" id="29159"/>
    <lineage>
        <taxon>Eukaryota</taxon>
        <taxon>Metazoa</taxon>
        <taxon>Spiralia</taxon>
        <taxon>Lophotrochozoa</taxon>
        <taxon>Mollusca</taxon>
        <taxon>Bivalvia</taxon>
        <taxon>Autobranchia</taxon>
        <taxon>Pteriomorphia</taxon>
        <taxon>Ostreida</taxon>
        <taxon>Ostreoidea</taxon>
        <taxon>Ostreidae</taxon>
        <taxon>Magallana</taxon>
    </lineage>
</organism>
<dbReference type="HOGENOM" id="CLU_2690217_0_0_1"/>
<reference evidence="1" key="1">
    <citation type="journal article" date="2012" name="Nature">
        <title>The oyster genome reveals stress adaptation and complexity of shell formation.</title>
        <authorList>
            <person name="Zhang G."/>
            <person name="Fang X."/>
            <person name="Guo X."/>
            <person name="Li L."/>
            <person name="Luo R."/>
            <person name="Xu F."/>
            <person name="Yang P."/>
            <person name="Zhang L."/>
            <person name="Wang X."/>
            <person name="Qi H."/>
            <person name="Xiong Z."/>
            <person name="Que H."/>
            <person name="Xie Y."/>
            <person name="Holland P.W."/>
            <person name="Paps J."/>
            <person name="Zhu Y."/>
            <person name="Wu F."/>
            <person name="Chen Y."/>
            <person name="Wang J."/>
            <person name="Peng C."/>
            <person name="Meng J."/>
            <person name="Yang L."/>
            <person name="Liu J."/>
            <person name="Wen B."/>
            <person name="Zhang N."/>
            <person name="Huang Z."/>
            <person name="Zhu Q."/>
            <person name="Feng Y."/>
            <person name="Mount A."/>
            <person name="Hedgecock D."/>
            <person name="Xu Z."/>
            <person name="Liu Y."/>
            <person name="Domazet-Loso T."/>
            <person name="Du Y."/>
            <person name="Sun X."/>
            <person name="Zhang S."/>
            <person name="Liu B."/>
            <person name="Cheng P."/>
            <person name="Jiang X."/>
            <person name="Li J."/>
            <person name="Fan D."/>
            <person name="Wang W."/>
            <person name="Fu W."/>
            <person name="Wang T."/>
            <person name="Wang B."/>
            <person name="Zhang J."/>
            <person name="Peng Z."/>
            <person name="Li Y."/>
            <person name="Li N."/>
            <person name="Wang J."/>
            <person name="Chen M."/>
            <person name="He Y."/>
            <person name="Tan F."/>
            <person name="Song X."/>
            <person name="Zheng Q."/>
            <person name="Huang R."/>
            <person name="Yang H."/>
            <person name="Du X."/>
            <person name="Chen L."/>
            <person name="Yang M."/>
            <person name="Gaffney P.M."/>
            <person name="Wang S."/>
            <person name="Luo L."/>
            <person name="She Z."/>
            <person name="Ming Y."/>
            <person name="Huang W."/>
            <person name="Zhang S."/>
            <person name="Huang B."/>
            <person name="Zhang Y."/>
            <person name="Qu T."/>
            <person name="Ni P."/>
            <person name="Miao G."/>
            <person name="Wang J."/>
            <person name="Wang Q."/>
            <person name="Steinberg C.E."/>
            <person name="Wang H."/>
            <person name="Li N."/>
            <person name="Qian L."/>
            <person name="Zhang G."/>
            <person name="Li Y."/>
            <person name="Yang H."/>
            <person name="Liu X."/>
            <person name="Wang J."/>
            <person name="Yin Y."/>
            <person name="Wang J."/>
        </authorList>
    </citation>
    <scope>NUCLEOTIDE SEQUENCE [LARGE SCALE GENOMIC DNA]</scope>
    <source>
        <strain evidence="1">05x7-T-G4-1.051#20</strain>
    </source>
</reference>
<protein>
    <submittedName>
        <fullName evidence="1">Uncharacterized protein</fullName>
    </submittedName>
</protein>
<dbReference type="InParanoid" id="K1QA10"/>
<accession>K1QA10</accession>
<dbReference type="EMBL" id="JH816740">
    <property type="protein sequence ID" value="EKC30798.1"/>
    <property type="molecule type" value="Genomic_DNA"/>
</dbReference>